<feature type="non-terminal residue" evidence="2">
    <location>
        <position position="121"/>
    </location>
</feature>
<reference evidence="3" key="1">
    <citation type="submission" date="2019-10" db="EMBL/GenBank/DDBJ databases">
        <title>Streptomyces sp. nov., a novel actinobacterium isolated from alkaline environment.</title>
        <authorList>
            <person name="Golinska P."/>
        </authorList>
    </citation>
    <scope>NUCLEOTIDE SEQUENCE [LARGE SCALE GENOMIC DNA]</scope>
    <source>
        <strain evidence="3">DSM 42118</strain>
    </source>
</reference>
<evidence type="ECO:0000313" key="2">
    <source>
        <dbReference type="EMBL" id="MBB0246018.1"/>
    </source>
</evidence>
<dbReference type="RefSeq" id="WP_182607421.1">
    <property type="nucleotide sequence ID" value="NZ_VKHT01000698.1"/>
</dbReference>
<protein>
    <submittedName>
        <fullName evidence="2">Uncharacterized protein</fullName>
    </submittedName>
</protein>
<sequence length="121" mass="12340">MAETPETETSAADTSTAPATGAGATAVTDRGTARLAKRIRAFAAEHGGSADASLTHLGVSGYRLVLVGADGTWGDVVTRHREKALAAAASAGVTVHDTFDGEPAARVRTGPYEWSRMAGSQ</sequence>
<proteinExistence type="predicted"/>
<feature type="region of interest" description="Disordered" evidence="1">
    <location>
        <begin position="1"/>
        <end position="30"/>
    </location>
</feature>
<dbReference type="AlphaFoldDB" id="A0A7W3TFS4"/>
<evidence type="ECO:0000313" key="3">
    <source>
        <dbReference type="Proteomes" id="UP000538929"/>
    </source>
</evidence>
<name>A0A7W3TFS4_9ACTN</name>
<dbReference type="EMBL" id="VKHT01000698">
    <property type="protein sequence ID" value="MBB0246018.1"/>
    <property type="molecule type" value="Genomic_DNA"/>
</dbReference>
<comment type="caution">
    <text evidence="2">The sequence shown here is derived from an EMBL/GenBank/DDBJ whole genome shotgun (WGS) entry which is preliminary data.</text>
</comment>
<dbReference type="Proteomes" id="UP000538929">
    <property type="component" value="Unassembled WGS sequence"/>
</dbReference>
<keyword evidence="3" id="KW-1185">Reference proteome</keyword>
<accession>A0A7W3TFS4</accession>
<gene>
    <name evidence="2" type="ORF">FNQ90_18375</name>
</gene>
<evidence type="ECO:0000256" key="1">
    <source>
        <dbReference type="SAM" id="MobiDB-lite"/>
    </source>
</evidence>
<organism evidence="2 3">
    <name type="scientific">Streptomyces alkaliphilus</name>
    <dbReference type="NCBI Taxonomy" id="1472722"/>
    <lineage>
        <taxon>Bacteria</taxon>
        <taxon>Bacillati</taxon>
        <taxon>Actinomycetota</taxon>
        <taxon>Actinomycetes</taxon>
        <taxon>Kitasatosporales</taxon>
        <taxon>Streptomycetaceae</taxon>
        <taxon>Streptomyces</taxon>
    </lineage>
</organism>